<dbReference type="Proteomes" id="UP000675881">
    <property type="component" value="Chromosome 13"/>
</dbReference>
<keyword evidence="3" id="KW-0812">Transmembrane</keyword>
<evidence type="ECO:0000256" key="3">
    <source>
        <dbReference type="ARBA" id="ARBA00022692"/>
    </source>
</evidence>
<sequence>MYLALLFLLTTEVKALGEIVYYAVNCGGDAHVDIYGIKYGKDPNKIGTNSDYGKQLVIGRVHPHDQTLYQTERYHTATFGYDIDVTSDGWYLLVLKFSEVYFSAPNMKVFDVVLNGDWTISSDLDVFENVGRGVAHDEYIEFMVKDGKIHYEGDESEITRGKIRVEFIKSYRDNPKINAIVLMKGRLTDWPQLPALVVENEEDEVGYEKSESSSRHSNPSGPKARDPYETDDTSQATSYYHSFFVFIPDNFKFIIEFHTLSLLLPNLYLYKELSPTAERKKAYCCIVLEREVEQWFKNLSVSLELEEDEFEGATRIRKEHVKTLEEVDCRIAKVGARLQTKNCKIMKHELTYFGFKVSKQDRSLDPELI</sequence>
<evidence type="ECO:0000256" key="8">
    <source>
        <dbReference type="ARBA" id="ARBA00023180"/>
    </source>
</evidence>
<protein>
    <submittedName>
        <fullName evidence="11">Malectin,Malectin-B,Malectin-A</fullName>
    </submittedName>
</protein>
<dbReference type="Gene3D" id="3.30.70.270">
    <property type="match status" value="1"/>
</dbReference>
<organism evidence="11 12">
    <name type="scientific">Lepeophtheirus salmonis</name>
    <name type="common">Salmon louse</name>
    <name type="synonym">Caligus salmonis</name>
    <dbReference type="NCBI Taxonomy" id="72036"/>
    <lineage>
        <taxon>Eukaryota</taxon>
        <taxon>Metazoa</taxon>
        <taxon>Ecdysozoa</taxon>
        <taxon>Arthropoda</taxon>
        <taxon>Crustacea</taxon>
        <taxon>Multicrustacea</taxon>
        <taxon>Hexanauplia</taxon>
        <taxon>Copepoda</taxon>
        <taxon>Siphonostomatoida</taxon>
        <taxon>Caligidae</taxon>
        <taxon>Lepeophtheirus</taxon>
    </lineage>
</organism>
<feature type="domain" description="Malectin" evidence="10">
    <location>
        <begin position="20"/>
        <end position="180"/>
    </location>
</feature>
<accession>A0A7R8H2L1</accession>
<evidence type="ECO:0000256" key="6">
    <source>
        <dbReference type="ARBA" id="ARBA00022989"/>
    </source>
</evidence>
<reference evidence="11" key="1">
    <citation type="submission" date="2021-02" db="EMBL/GenBank/DDBJ databases">
        <authorList>
            <person name="Bekaert M."/>
        </authorList>
    </citation>
    <scope>NUCLEOTIDE SEQUENCE</scope>
    <source>
        <strain evidence="11">IoA-00</strain>
    </source>
</reference>
<dbReference type="GO" id="GO:0005789">
    <property type="term" value="C:endoplasmic reticulum membrane"/>
    <property type="evidence" value="ECO:0007669"/>
    <property type="project" value="UniProtKB-SubCell"/>
</dbReference>
<evidence type="ECO:0000313" key="11">
    <source>
        <dbReference type="EMBL" id="CAF2826002.1"/>
    </source>
</evidence>
<keyword evidence="8" id="KW-0325">Glycoprotein</keyword>
<evidence type="ECO:0000256" key="5">
    <source>
        <dbReference type="ARBA" id="ARBA00022824"/>
    </source>
</evidence>
<comment type="similarity">
    <text evidence="2">Belongs to the malectin family.</text>
</comment>
<proteinExistence type="inferred from homology"/>
<dbReference type="Gene3D" id="2.60.120.430">
    <property type="entry name" value="Galactose-binding lectin"/>
    <property type="match status" value="1"/>
</dbReference>
<keyword evidence="6" id="KW-1133">Transmembrane helix</keyword>
<dbReference type="OrthoDB" id="10013439at2759"/>
<evidence type="ECO:0000256" key="4">
    <source>
        <dbReference type="ARBA" id="ARBA00022729"/>
    </source>
</evidence>
<keyword evidence="9" id="KW-0119">Carbohydrate metabolism</keyword>
<evidence type="ECO:0000256" key="1">
    <source>
        <dbReference type="ARBA" id="ARBA00004115"/>
    </source>
</evidence>
<dbReference type="InterPro" id="IPR039155">
    <property type="entry name" value="MLEC"/>
</dbReference>
<evidence type="ECO:0000259" key="10">
    <source>
        <dbReference type="Pfam" id="PF11721"/>
    </source>
</evidence>
<evidence type="ECO:0000256" key="7">
    <source>
        <dbReference type="ARBA" id="ARBA00023136"/>
    </source>
</evidence>
<evidence type="ECO:0000313" key="12">
    <source>
        <dbReference type="Proteomes" id="UP000675881"/>
    </source>
</evidence>
<dbReference type="PANTHER" id="PTHR13460">
    <property type="match status" value="1"/>
</dbReference>
<dbReference type="PANTHER" id="PTHR13460:SF0">
    <property type="entry name" value="MALECTIN"/>
    <property type="match status" value="1"/>
</dbReference>
<keyword evidence="4" id="KW-0732">Signal</keyword>
<evidence type="ECO:0000256" key="2">
    <source>
        <dbReference type="ARBA" id="ARBA00009141"/>
    </source>
</evidence>
<dbReference type="InterPro" id="IPR043128">
    <property type="entry name" value="Rev_trsase/Diguanyl_cyclase"/>
</dbReference>
<dbReference type="Pfam" id="PF11721">
    <property type="entry name" value="Malectin"/>
    <property type="match status" value="1"/>
</dbReference>
<evidence type="ECO:0000256" key="9">
    <source>
        <dbReference type="ARBA" id="ARBA00023277"/>
    </source>
</evidence>
<name>A0A7R8H2L1_LEPSM</name>
<comment type="subcellular location">
    <subcellularLocation>
        <location evidence="1">Endoplasmic reticulum membrane</location>
        <topology evidence="1">Single-pass type I membrane protein</topology>
    </subcellularLocation>
</comment>
<dbReference type="InterPro" id="IPR021720">
    <property type="entry name" value="Malectin_dom"/>
</dbReference>
<keyword evidence="12" id="KW-1185">Reference proteome</keyword>
<dbReference type="EMBL" id="HG994592">
    <property type="protein sequence ID" value="CAF2826002.1"/>
    <property type="molecule type" value="Genomic_DNA"/>
</dbReference>
<keyword evidence="5" id="KW-0256">Endoplasmic reticulum</keyword>
<gene>
    <name evidence="11" type="ORF">LSAA_4402</name>
</gene>
<keyword evidence="7" id="KW-0472">Membrane</keyword>
<dbReference type="AlphaFoldDB" id="A0A7R8H2L1"/>
<dbReference type="GO" id="GO:0030246">
    <property type="term" value="F:carbohydrate binding"/>
    <property type="evidence" value="ECO:0007669"/>
    <property type="project" value="InterPro"/>
</dbReference>